<feature type="compositionally biased region" description="Basic and acidic residues" evidence="5">
    <location>
        <begin position="506"/>
        <end position="519"/>
    </location>
</feature>
<evidence type="ECO:0000313" key="7">
    <source>
        <dbReference type="EMBL" id="KAH3882276.1"/>
    </source>
</evidence>
<dbReference type="InterPro" id="IPR001806">
    <property type="entry name" value="Small_GTPase"/>
</dbReference>
<dbReference type="SMART" id="SM00174">
    <property type="entry name" value="RHO"/>
    <property type="match status" value="1"/>
</dbReference>
<dbReference type="GO" id="GO:0003924">
    <property type="term" value="F:GTPase activity"/>
    <property type="evidence" value="ECO:0007669"/>
    <property type="project" value="InterPro"/>
</dbReference>
<dbReference type="GO" id="GO:0005509">
    <property type="term" value="F:calcium ion binding"/>
    <property type="evidence" value="ECO:0007669"/>
    <property type="project" value="InterPro"/>
</dbReference>
<dbReference type="InterPro" id="IPR027417">
    <property type="entry name" value="P-loop_NTPase"/>
</dbReference>
<dbReference type="Gene3D" id="1.10.238.10">
    <property type="entry name" value="EF-hand"/>
    <property type="match status" value="1"/>
</dbReference>
<feature type="region of interest" description="Disordered" evidence="5">
    <location>
        <begin position="471"/>
        <end position="557"/>
    </location>
</feature>
<dbReference type="InterPro" id="IPR002048">
    <property type="entry name" value="EF_hand_dom"/>
</dbReference>
<evidence type="ECO:0000256" key="3">
    <source>
        <dbReference type="ARBA" id="ARBA00023134"/>
    </source>
</evidence>
<dbReference type="AlphaFoldDB" id="A0A9D4MTL4"/>
<dbReference type="PROSITE" id="PS51419">
    <property type="entry name" value="RAB"/>
    <property type="match status" value="1"/>
</dbReference>
<dbReference type="PROSITE" id="PS50222">
    <property type="entry name" value="EF_HAND_2"/>
    <property type="match status" value="1"/>
</dbReference>
<reference evidence="7" key="2">
    <citation type="submission" date="2020-11" db="EMBL/GenBank/DDBJ databases">
        <authorList>
            <person name="McCartney M.A."/>
            <person name="Auch B."/>
            <person name="Kono T."/>
            <person name="Mallez S."/>
            <person name="Becker A."/>
            <person name="Gohl D.M."/>
            <person name="Silverstein K.A.T."/>
            <person name="Koren S."/>
            <person name="Bechman K.B."/>
            <person name="Herman A."/>
            <person name="Abrahante J.E."/>
            <person name="Garbe J."/>
        </authorList>
    </citation>
    <scope>NUCLEOTIDE SEQUENCE</scope>
    <source>
        <strain evidence="7">Duluth1</strain>
        <tissue evidence="7">Whole animal</tissue>
    </source>
</reference>
<keyword evidence="8" id="KW-1185">Reference proteome</keyword>
<feature type="compositionally biased region" description="Polar residues" evidence="5">
    <location>
        <begin position="546"/>
        <end position="557"/>
    </location>
</feature>
<evidence type="ECO:0000256" key="1">
    <source>
        <dbReference type="ARBA" id="ARBA00022741"/>
    </source>
</evidence>
<accession>A0A9D4MTL4</accession>
<evidence type="ECO:0000256" key="2">
    <source>
        <dbReference type="ARBA" id="ARBA00022837"/>
    </source>
</evidence>
<dbReference type="PROSITE" id="PS00018">
    <property type="entry name" value="EF_HAND_1"/>
    <property type="match status" value="1"/>
</dbReference>
<dbReference type="Proteomes" id="UP000828390">
    <property type="component" value="Unassembled WGS sequence"/>
</dbReference>
<dbReference type="FunFam" id="3.40.50.300:FF:003044">
    <property type="entry name" value="Predicted protein"/>
    <property type="match status" value="1"/>
</dbReference>
<proteinExistence type="predicted"/>
<comment type="caution">
    <text evidence="7">The sequence shown here is derived from an EMBL/GenBank/DDBJ whole genome shotgun (WGS) entry which is preliminary data.</text>
</comment>
<evidence type="ECO:0000259" key="6">
    <source>
        <dbReference type="PROSITE" id="PS50222"/>
    </source>
</evidence>
<dbReference type="SMART" id="SM00175">
    <property type="entry name" value="RAB"/>
    <property type="match status" value="1"/>
</dbReference>
<protein>
    <recommendedName>
        <fullName evidence="6">EF-hand domain-containing protein</fullName>
    </recommendedName>
</protein>
<feature type="region of interest" description="Disordered" evidence="5">
    <location>
        <begin position="427"/>
        <end position="459"/>
    </location>
</feature>
<dbReference type="InterPro" id="IPR050227">
    <property type="entry name" value="Rab"/>
</dbReference>
<dbReference type="EMBL" id="JAIWYP010000001">
    <property type="protein sequence ID" value="KAH3882276.1"/>
    <property type="molecule type" value="Genomic_DNA"/>
</dbReference>
<dbReference type="InterPro" id="IPR005225">
    <property type="entry name" value="Small_GTP-bd"/>
</dbReference>
<gene>
    <name evidence="7" type="ORF">DPMN_006210</name>
</gene>
<organism evidence="7 8">
    <name type="scientific">Dreissena polymorpha</name>
    <name type="common">Zebra mussel</name>
    <name type="synonym">Mytilus polymorpha</name>
    <dbReference type="NCBI Taxonomy" id="45954"/>
    <lineage>
        <taxon>Eukaryota</taxon>
        <taxon>Metazoa</taxon>
        <taxon>Spiralia</taxon>
        <taxon>Lophotrochozoa</taxon>
        <taxon>Mollusca</taxon>
        <taxon>Bivalvia</taxon>
        <taxon>Autobranchia</taxon>
        <taxon>Heteroconchia</taxon>
        <taxon>Euheterodonta</taxon>
        <taxon>Imparidentia</taxon>
        <taxon>Neoheterodontei</taxon>
        <taxon>Myida</taxon>
        <taxon>Dreissenoidea</taxon>
        <taxon>Dreissenidae</taxon>
        <taxon>Dreissena</taxon>
    </lineage>
</organism>
<feature type="coiled-coil region" evidence="4">
    <location>
        <begin position="156"/>
        <end position="235"/>
    </location>
</feature>
<dbReference type="SUPFAM" id="SSF47473">
    <property type="entry name" value="EF-hand"/>
    <property type="match status" value="1"/>
</dbReference>
<dbReference type="GO" id="GO:0005525">
    <property type="term" value="F:GTP binding"/>
    <property type="evidence" value="ECO:0007669"/>
    <property type="project" value="UniProtKB-KW"/>
</dbReference>
<dbReference type="CDD" id="cd00154">
    <property type="entry name" value="Rab"/>
    <property type="match status" value="1"/>
</dbReference>
<dbReference type="PROSITE" id="PS51420">
    <property type="entry name" value="RHO"/>
    <property type="match status" value="1"/>
</dbReference>
<dbReference type="NCBIfam" id="TIGR00231">
    <property type="entry name" value="small_GTP"/>
    <property type="match status" value="1"/>
</dbReference>
<evidence type="ECO:0000256" key="5">
    <source>
        <dbReference type="SAM" id="MobiDB-lite"/>
    </source>
</evidence>
<dbReference type="PANTHER" id="PTHR47977">
    <property type="entry name" value="RAS-RELATED PROTEIN RAB"/>
    <property type="match status" value="1"/>
</dbReference>
<reference evidence="7" key="1">
    <citation type="journal article" date="2019" name="bioRxiv">
        <title>The Genome of the Zebra Mussel, Dreissena polymorpha: A Resource for Invasive Species Research.</title>
        <authorList>
            <person name="McCartney M.A."/>
            <person name="Auch B."/>
            <person name="Kono T."/>
            <person name="Mallez S."/>
            <person name="Zhang Y."/>
            <person name="Obille A."/>
            <person name="Becker A."/>
            <person name="Abrahante J.E."/>
            <person name="Garbe J."/>
            <person name="Badalamenti J.P."/>
            <person name="Herman A."/>
            <person name="Mangelson H."/>
            <person name="Liachko I."/>
            <person name="Sullivan S."/>
            <person name="Sone E.D."/>
            <person name="Koren S."/>
            <person name="Silverstein K.A.T."/>
            <person name="Beckman K.B."/>
            <person name="Gohl D.M."/>
        </authorList>
    </citation>
    <scope>NUCLEOTIDE SEQUENCE</scope>
    <source>
        <strain evidence="7">Duluth1</strain>
        <tissue evidence="7">Whole animal</tissue>
    </source>
</reference>
<sequence length="764" mass="86831">MKQPLQKRRSSGLASQCSFELDATKLIELISGNVSQSANEAKEIKITRKSLTKICKDLNLSEEEVEIIFTALDSDGDGIITSTELRNKALSGDNVLVFEKCPNELVTLPELGFDWSLLSVDCQEQVVELYQQLHHAGNPELLETFESVVLGVLKDLRQQTVENDRLEKMFKREKEQHERHMRQMEEEMEVQMQRVEERVRVREEEKKESEKAEMKQKVQEEINMLQLNLKRLQQDGPEERNREIEEQLLHLKGTVEEMTFANRQLKSDLTDAQTNLALLKSDLAAAKQQLNDKLHELDMEKEAVSDYHREQDNLTRQLHLLHDANKRLHDTNDDLREAMETIRRASPIRQPSITSSVNSVRNTIPADYRRGSLMSEYFMSTPLIRSRLGSTQSLVEEPEHAPVTVQTVQQLSRGSPRMVSVKLPHQDTCESDGGMLEDIDSGHSTLRDSNDPDPDSEAFLNDAETMHRLLAGKRSNRRLRSSQPPLLEDDADEDNETESEFPSDLADGKPYRNALEARRLGSASSRSSSSRSSKSRDGSLGRTPRRQSTLTQDSTAKLSKEPERMFKVVLAGDAAVGKSSLIMRLCKGKFLENLSSTLGVDFQTKMIELDGRTVALQLWDTAGQERFRSIAKSYFRRADGVLLLYDCTYERSFMSIREWMDSIESSQDGSTKKLPIMLCANKTDMRMETEQQGRKVVTYEDGQRLAREYGALFIETSAKDGTNVGECVSELARLMRANEDLEVKTCGLQLHDKSTERNKGCCAR</sequence>
<name>A0A9D4MTL4_DREPO</name>
<keyword evidence="2" id="KW-0106">Calcium</keyword>
<evidence type="ECO:0000256" key="4">
    <source>
        <dbReference type="SAM" id="Coils"/>
    </source>
</evidence>
<dbReference type="SUPFAM" id="SSF52540">
    <property type="entry name" value="P-loop containing nucleoside triphosphate hydrolases"/>
    <property type="match status" value="1"/>
</dbReference>
<dbReference type="Pfam" id="PF13833">
    <property type="entry name" value="EF-hand_8"/>
    <property type="match status" value="1"/>
</dbReference>
<keyword evidence="3" id="KW-0342">GTP-binding</keyword>
<keyword evidence="4" id="KW-0175">Coiled coil</keyword>
<dbReference type="PRINTS" id="PR00449">
    <property type="entry name" value="RASTRNSFRMNG"/>
</dbReference>
<dbReference type="PROSITE" id="PS51421">
    <property type="entry name" value="RAS"/>
    <property type="match status" value="1"/>
</dbReference>
<dbReference type="Gene3D" id="3.40.50.300">
    <property type="entry name" value="P-loop containing nucleotide triphosphate hydrolases"/>
    <property type="match status" value="1"/>
</dbReference>
<feature type="compositionally biased region" description="Acidic residues" evidence="5">
    <location>
        <begin position="487"/>
        <end position="501"/>
    </location>
</feature>
<feature type="coiled-coil region" evidence="4">
    <location>
        <begin position="262"/>
        <end position="345"/>
    </location>
</feature>
<dbReference type="Pfam" id="PF00071">
    <property type="entry name" value="Ras"/>
    <property type="match status" value="1"/>
</dbReference>
<dbReference type="InterPro" id="IPR011992">
    <property type="entry name" value="EF-hand-dom_pair"/>
</dbReference>
<dbReference type="InterPro" id="IPR018247">
    <property type="entry name" value="EF_Hand_1_Ca_BS"/>
</dbReference>
<feature type="compositionally biased region" description="Low complexity" evidence="5">
    <location>
        <begin position="520"/>
        <end position="533"/>
    </location>
</feature>
<dbReference type="SMART" id="SM00173">
    <property type="entry name" value="RAS"/>
    <property type="match status" value="1"/>
</dbReference>
<feature type="compositionally biased region" description="Basic residues" evidence="5">
    <location>
        <begin position="471"/>
        <end position="480"/>
    </location>
</feature>
<feature type="domain" description="EF-hand" evidence="6">
    <location>
        <begin position="60"/>
        <end position="95"/>
    </location>
</feature>
<evidence type="ECO:0000313" key="8">
    <source>
        <dbReference type="Proteomes" id="UP000828390"/>
    </source>
</evidence>
<keyword evidence="1" id="KW-0547">Nucleotide-binding</keyword>